<name>A0A0K1PHN6_9BACT</name>
<dbReference type="GO" id="GO:0015031">
    <property type="term" value="P:protein transport"/>
    <property type="evidence" value="ECO:0007669"/>
    <property type="project" value="UniProtKB-KW"/>
</dbReference>
<evidence type="ECO:0000256" key="2">
    <source>
        <dbReference type="ARBA" id="ARBA00005811"/>
    </source>
</evidence>
<dbReference type="KEGG" id="vin:AKJ08_3440"/>
<dbReference type="OrthoDB" id="5294637at2"/>
<gene>
    <name evidence="9" type="ORF">AKJ08_3440</name>
</gene>
<evidence type="ECO:0000256" key="7">
    <source>
        <dbReference type="RuleBase" id="RU003879"/>
    </source>
</evidence>
<evidence type="ECO:0000256" key="5">
    <source>
        <dbReference type="ARBA" id="ARBA00022989"/>
    </source>
</evidence>
<keyword evidence="10" id="KW-1185">Reference proteome</keyword>
<dbReference type="AlphaFoldDB" id="A0A0K1PHN6"/>
<keyword evidence="6 8" id="KW-0472">Membrane</keyword>
<evidence type="ECO:0000256" key="1">
    <source>
        <dbReference type="ARBA" id="ARBA00004162"/>
    </source>
</evidence>
<keyword evidence="3" id="KW-1003">Cell membrane</keyword>
<evidence type="ECO:0000256" key="8">
    <source>
        <dbReference type="SAM" id="Phobius"/>
    </source>
</evidence>
<protein>
    <submittedName>
        <fullName evidence="9">Adventurous gliding motility protein S</fullName>
    </submittedName>
</protein>
<dbReference type="Proteomes" id="UP000055590">
    <property type="component" value="Chromosome"/>
</dbReference>
<evidence type="ECO:0000256" key="6">
    <source>
        <dbReference type="ARBA" id="ARBA00023136"/>
    </source>
</evidence>
<dbReference type="GO" id="GO:0005886">
    <property type="term" value="C:plasma membrane"/>
    <property type="evidence" value="ECO:0007669"/>
    <property type="project" value="UniProtKB-SubCell"/>
</dbReference>
<evidence type="ECO:0000313" key="10">
    <source>
        <dbReference type="Proteomes" id="UP000055590"/>
    </source>
</evidence>
<dbReference type="RefSeq" id="WP_050727133.1">
    <property type="nucleotide sequence ID" value="NZ_CP012332.1"/>
</dbReference>
<dbReference type="GO" id="GO:0022857">
    <property type="term" value="F:transmembrane transporter activity"/>
    <property type="evidence" value="ECO:0007669"/>
    <property type="project" value="InterPro"/>
</dbReference>
<dbReference type="STRING" id="1391653.AKJ08_3440"/>
<proteinExistence type="inferred from homology"/>
<accession>A0A0K1PHN6</accession>
<evidence type="ECO:0000256" key="3">
    <source>
        <dbReference type="ARBA" id="ARBA00022475"/>
    </source>
</evidence>
<comment type="subcellular location">
    <subcellularLocation>
        <location evidence="1">Cell membrane</location>
        <topology evidence="1">Single-pass membrane protein</topology>
    </subcellularLocation>
    <subcellularLocation>
        <location evidence="7">Cell membrane</location>
        <topology evidence="7">Single-pass type II membrane protein</topology>
    </subcellularLocation>
</comment>
<feature type="transmembrane region" description="Helical" evidence="8">
    <location>
        <begin position="40"/>
        <end position="59"/>
    </location>
</feature>
<evidence type="ECO:0000256" key="4">
    <source>
        <dbReference type="ARBA" id="ARBA00022692"/>
    </source>
</evidence>
<dbReference type="EMBL" id="CP012332">
    <property type="protein sequence ID" value="AKU93053.1"/>
    <property type="molecule type" value="Genomic_DNA"/>
</dbReference>
<dbReference type="InterPro" id="IPR003400">
    <property type="entry name" value="ExbD"/>
</dbReference>
<dbReference type="Pfam" id="PF02472">
    <property type="entry name" value="ExbD"/>
    <property type="match status" value="1"/>
</dbReference>
<reference evidence="9 10" key="1">
    <citation type="submission" date="2015-08" db="EMBL/GenBank/DDBJ databases">
        <authorList>
            <person name="Babu N.S."/>
            <person name="Beckwith C.J."/>
            <person name="Beseler K.G."/>
            <person name="Brison A."/>
            <person name="Carone J.V."/>
            <person name="Caskin T.P."/>
            <person name="Diamond M."/>
            <person name="Durham M.E."/>
            <person name="Foxe J.M."/>
            <person name="Go M."/>
            <person name="Henderson B.A."/>
            <person name="Jones I.B."/>
            <person name="McGettigan J.A."/>
            <person name="Micheletti S.J."/>
            <person name="Nasrallah M.E."/>
            <person name="Ortiz D."/>
            <person name="Piller C.R."/>
            <person name="Privatt S.R."/>
            <person name="Schneider S.L."/>
            <person name="Sharp S."/>
            <person name="Smith T.C."/>
            <person name="Stanton J.D."/>
            <person name="Ullery H.E."/>
            <person name="Wilson R.J."/>
            <person name="Serrano M.G."/>
            <person name="Buck G."/>
            <person name="Lee V."/>
            <person name="Wang Y."/>
            <person name="Carvalho R."/>
            <person name="Voegtly L."/>
            <person name="Shi R."/>
            <person name="Duckworth R."/>
            <person name="Johnson A."/>
            <person name="Loviza R."/>
            <person name="Walstead R."/>
            <person name="Shah Z."/>
            <person name="Kiflezghi M."/>
            <person name="Wade K."/>
            <person name="Ball S.L."/>
            <person name="Bradley K.W."/>
            <person name="Asai D.J."/>
            <person name="Bowman C.A."/>
            <person name="Russell D.A."/>
            <person name="Pope W.H."/>
            <person name="Jacobs-Sera D."/>
            <person name="Hendrix R.W."/>
            <person name="Hatfull G.F."/>
        </authorList>
    </citation>
    <scope>NUCLEOTIDE SEQUENCE [LARGE SCALE GENOMIC DNA]</scope>
    <source>
        <strain evidence="9 10">DSM 27710</strain>
    </source>
</reference>
<keyword evidence="4 7" id="KW-0812">Transmembrane</keyword>
<keyword evidence="7" id="KW-0813">Transport</keyword>
<keyword evidence="5 8" id="KW-1133">Transmembrane helix</keyword>
<sequence>MSRATEHVIIVKPGKRPGKRLSKSKVFGSKFSKGKRNTNLELNLTSMIDIFVLMVVFLIQQFSADGDLLFLTDKIRMPEAAHYEQLDRAPVIQVSQEDISVEGALIAQVSDVEREELWNIQPLEEKLRDQKKAFEVLRQAGASGEFKGDINIQADKGVPFKIIKKVMYSANQAGYFNINFAVLAGSAPAKAENSEG</sequence>
<organism evidence="9 10">
    <name type="scientific">Vulgatibacter incomptus</name>
    <dbReference type="NCBI Taxonomy" id="1391653"/>
    <lineage>
        <taxon>Bacteria</taxon>
        <taxon>Pseudomonadati</taxon>
        <taxon>Myxococcota</taxon>
        <taxon>Myxococcia</taxon>
        <taxon>Myxococcales</taxon>
        <taxon>Cystobacterineae</taxon>
        <taxon>Vulgatibacteraceae</taxon>
        <taxon>Vulgatibacter</taxon>
    </lineage>
</organism>
<comment type="similarity">
    <text evidence="2 7">Belongs to the ExbD/TolR family.</text>
</comment>
<keyword evidence="7" id="KW-0653">Protein transport</keyword>
<evidence type="ECO:0000313" key="9">
    <source>
        <dbReference type="EMBL" id="AKU93053.1"/>
    </source>
</evidence>